<protein>
    <recommendedName>
        <fullName evidence="1">RNase H type-1 domain-containing protein</fullName>
    </recommendedName>
</protein>
<name>A0ABR0PGS1_GOSAR</name>
<keyword evidence="3" id="KW-1185">Reference proteome</keyword>
<dbReference type="EMBL" id="JARKNE010000007">
    <property type="protein sequence ID" value="KAK5820274.1"/>
    <property type="molecule type" value="Genomic_DNA"/>
</dbReference>
<organism evidence="2 3">
    <name type="scientific">Gossypium arboreum</name>
    <name type="common">Tree cotton</name>
    <name type="synonym">Gossypium nanking</name>
    <dbReference type="NCBI Taxonomy" id="29729"/>
    <lineage>
        <taxon>Eukaryota</taxon>
        <taxon>Viridiplantae</taxon>
        <taxon>Streptophyta</taxon>
        <taxon>Embryophyta</taxon>
        <taxon>Tracheophyta</taxon>
        <taxon>Spermatophyta</taxon>
        <taxon>Magnoliopsida</taxon>
        <taxon>eudicotyledons</taxon>
        <taxon>Gunneridae</taxon>
        <taxon>Pentapetalae</taxon>
        <taxon>rosids</taxon>
        <taxon>malvids</taxon>
        <taxon>Malvales</taxon>
        <taxon>Malvaceae</taxon>
        <taxon>Malvoideae</taxon>
        <taxon>Gossypium</taxon>
    </lineage>
</organism>
<proteinExistence type="predicted"/>
<dbReference type="Pfam" id="PF13456">
    <property type="entry name" value="RVT_3"/>
    <property type="match status" value="1"/>
</dbReference>
<gene>
    <name evidence="2" type="ORF">PVK06_025320</name>
</gene>
<evidence type="ECO:0000313" key="2">
    <source>
        <dbReference type="EMBL" id="KAK5820274.1"/>
    </source>
</evidence>
<accession>A0ABR0PGS1</accession>
<feature type="domain" description="RNase H type-1" evidence="1">
    <location>
        <begin position="28"/>
        <end position="66"/>
    </location>
</feature>
<dbReference type="InterPro" id="IPR044730">
    <property type="entry name" value="RNase_H-like_dom_plant"/>
</dbReference>
<evidence type="ECO:0000313" key="3">
    <source>
        <dbReference type="Proteomes" id="UP001358586"/>
    </source>
</evidence>
<reference evidence="2 3" key="1">
    <citation type="submission" date="2023-03" db="EMBL/GenBank/DDBJ databases">
        <title>WGS of Gossypium arboreum.</title>
        <authorList>
            <person name="Yu D."/>
        </authorList>
    </citation>
    <scope>NUCLEOTIDE SEQUENCE [LARGE SCALE GENOMIC DNA]</scope>
    <source>
        <tissue evidence="2">Leaf</tissue>
    </source>
</reference>
<dbReference type="InterPro" id="IPR002156">
    <property type="entry name" value="RNaseH_domain"/>
</dbReference>
<comment type="caution">
    <text evidence="2">The sequence shown here is derived from an EMBL/GenBank/DDBJ whole genome shotgun (WGS) entry which is preliminary data.</text>
</comment>
<evidence type="ECO:0000259" key="1">
    <source>
        <dbReference type="Pfam" id="PF13456"/>
    </source>
</evidence>
<dbReference type="CDD" id="cd06222">
    <property type="entry name" value="RNase_H_like"/>
    <property type="match status" value="1"/>
</dbReference>
<dbReference type="Proteomes" id="UP001358586">
    <property type="component" value="Chromosome 7"/>
</dbReference>
<sequence>MFYHFLKDGDRYWLENKLVIDLSYPIRVAASGGVIRDQNGQWVWGFAKNAGTCTVMEAEFWGCIRGTPRCMGDRDKTDGSRRSWSLLVRSGGQRWN</sequence>